<evidence type="ECO:0000313" key="3">
    <source>
        <dbReference type="Proteomes" id="UP000007879"/>
    </source>
</evidence>
<name>A0A1X7ULY0_AMPQE</name>
<dbReference type="Proteomes" id="UP000007879">
    <property type="component" value="Unassembled WGS sequence"/>
</dbReference>
<dbReference type="OMA" id="SICSPRE"/>
<accession>A0A1X7ULY0</accession>
<protein>
    <submittedName>
        <fullName evidence="2">Uncharacterized protein</fullName>
    </submittedName>
</protein>
<dbReference type="InParanoid" id="A0A1X7ULY0"/>
<dbReference type="KEGG" id="aqu:105313154"/>
<feature type="region of interest" description="Disordered" evidence="1">
    <location>
        <begin position="329"/>
        <end position="352"/>
    </location>
</feature>
<dbReference type="AlphaFoldDB" id="A0A1X7ULY0"/>
<keyword evidence="3" id="KW-1185">Reference proteome</keyword>
<dbReference type="OrthoDB" id="25987at2759"/>
<dbReference type="PANTHER" id="PTHR15665:SF1">
    <property type="entry name" value="PROTEIN ASTEROID HOMOLOG 1"/>
    <property type="match status" value="1"/>
</dbReference>
<gene>
    <name evidence="2" type="primary">105313154</name>
</gene>
<dbReference type="InterPro" id="IPR026832">
    <property type="entry name" value="Asteroid"/>
</dbReference>
<proteinExistence type="predicted"/>
<sequence>MNTDELVGWIASFSSVEKFLSTFCNSEQVMAIRENFHKAKDMYKVDEVSMDKARKSTELKTANGTPLPLWILEQYRAGCFSTSVLDPMILNKCILPMIIDNPKKESSTKIGEHLKRHLYGLLKPYLKAQKVKEGVRVGECDIQFKPVKPAQCLITDLDSLRDEERLELLCDIFRVSPDELGQFENKWKLVALSLHYWSRNAETLTQQQIDALLFCFVVYSSEQGRGIIASHSRFQIDGRWTNHQLDSLHSFSMWQCVYYEAMKLNDVLKRPLEFTSPALLFDGRLCLNYACMKEADFDAIKEETLTTFPDMAKLYEELLSICSPREVSKGSSSHKASKEKHKQPAAATKKTYSTLVSTANRFELLDLDSDDSDEDDSDEEN</sequence>
<dbReference type="PANTHER" id="PTHR15665">
    <property type="entry name" value="ASTEROID PROTEIN"/>
    <property type="match status" value="1"/>
</dbReference>
<reference evidence="3" key="1">
    <citation type="journal article" date="2010" name="Nature">
        <title>The Amphimedon queenslandica genome and the evolution of animal complexity.</title>
        <authorList>
            <person name="Srivastava M."/>
            <person name="Simakov O."/>
            <person name="Chapman J."/>
            <person name="Fahey B."/>
            <person name="Gauthier M.E."/>
            <person name="Mitros T."/>
            <person name="Richards G.S."/>
            <person name="Conaco C."/>
            <person name="Dacre M."/>
            <person name="Hellsten U."/>
            <person name="Larroux C."/>
            <person name="Putnam N.H."/>
            <person name="Stanke M."/>
            <person name="Adamska M."/>
            <person name="Darling A."/>
            <person name="Degnan S.M."/>
            <person name="Oakley T.H."/>
            <person name="Plachetzki D.C."/>
            <person name="Zhai Y."/>
            <person name="Adamski M."/>
            <person name="Calcino A."/>
            <person name="Cummins S.F."/>
            <person name="Goodstein D.M."/>
            <person name="Harris C."/>
            <person name="Jackson D.J."/>
            <person name="Leys S.P."/>
            <person name="Shu S."/>
            <person name="Woodcroft B.J."/>
            <person name="Vervoort M."/>
            <person name="Kosik K.S."/>
            <person name="Manning G."/>
            <person name="Degnan B.M."/>
            <person name="Rokhsar D.S."/>
        </authorList>
    </citation>
    <scope>NUCLEOTIDE SEQUENCE [LARGE SCALE GENOMIC DNA]</scope>
</reference>
<evidence type="ECO:0000256" key="1">
    <source>
        <dbReference type="SAM" id="MobiDB-lite"/>
    </source>
</evidence>
<evidence type="ECO:0000313" key="2">
    <source>
        <dbReference type="EnsemblMetazoa" id="Aqu2.1.28778_001"/>
    </source>
</evidence>
<dbReference type="EnsemblMetazoa" id="Aqu2.1.28778_001">
    <property type="protein sequence ID" value="Aqu2.1.28778_001"/>
    <property type="gene ID" value="Aqu2.1.28778"/>
</dbReference>
<organism evidence="2">
    <name type="scientific">Amphimedon queenslandica</name>
    <name type="common">Sponge</name>
    <dbReference type="NCBI Taxonomy" id="400682"/>
    <lineage>
        <taxon>Eukaryota</taxon>
        <taxon>Metazoa</taxon>
        <taxon>Porifera</taxon>
        <taxon>Demospongiae</taxon>
        <taxon>Heteroscleromorpha</taxon>
        <taxon>Haplosclerida</taxon>
        <taxon>Niphatidae</taxon>
        <taxon>Amphimedon</taxon>
    </lineage>
</organism>
<dbReference type="EnsemblMetazoa" id="XM_011406338.1">
    <property type="protein sequence ID" value="XP_011404640.1"/>
    <property type="gene ID" value="LOC105313154"/>
</dbReference>
<reference evidence="2" key="2">
    <citation type="submission" date="2017-05" db="UniProtKB">
        <authorList>
            <consortium name="EnsemblMetazoa"/>
        </authorList>
    </citation>
    <scope>IDENTIFICATION</scope>
</reference>